<evidence type="ECO:0008006" key="5">
    <source>
        <dbReference type="Google" id="ProtNLM"/>
    </source>
</evidence>
<evidence type="ECO:0000313" key="4">
    <source>
        <dbReference type="Proteomes" id="UP000001317"/>
    </source>
</evidence>
<evidence type="ECO:0000313" key="3">
    <source>
        <dbReference type="EMBL" id="ABZ75243.1"/>
    </source>
</evidence>
<dbReference type="RefSeq" id="WP_012275797.1">
    <property type="nucleotide sequence ID" value="NC_010334.1"/>
</dbReference>
<dbReference type="STRING" id="458817.Shal_0668"/>
<dbReference type="AlphaFoldDB" id="B0TSR8"/>
<name>B0TSR8_SHEHH</name>
<evidence type="ECO:0000256" key="1">
    <source>
        <dbReference type="SAM" id="MobiDB-lite"/>
    </source>
</evidence>
<feature type="region of interest" description="Disordered" evidence="1">
    <location>
        <begin position="53"/>
        <end position="73"/>
    </location>
</feature>
<reference evidence="3" key="1">
    <citation type="submission" date="2008-01" db="EMBL/GenBank/DDBJ databases">
        <title>Complete sequence of Shewanella halifaxensis HAW-EB4.</title>
        <authorList>
            <consortium name="US DOE Joint Genome Institute"/>
            <person name="Copeland A."/>
            <person name="Lucas S."/>
            <person name="Lapidus A."/>
            <person name="Glavina del Rio T."/>
            <person name="Dalin E."/>
            <person name="Tice H."/>
            <person name="Bruce D."/>
            <person name="Goodwin L."/>
            <person name="Pitluck S."/>
            <person name="Sims D."/>
            <person name="Brettin T."/>
            <person name="Detter J.C."/>
            <person name="Han C."/>
            <person name="Kuske C.R."/>
            <person name="Schmutz J."/>
            <person name="Larimer F."/>
            <person name="Land M."/>
            <person name="Hauser L."/>
            <person name="Kyrpides N."/>
            <person name="Kim E."/>
            <person name="Zhao J.-S."/>
            <person name="Richardson P."/>
        </authorList>
    </citation>
    <scope>NUCLEOTIDE SEQUENCE [LARGE SCALE GENOMIC DNA]</scope>
    <source>
        <strain evidence="3">HAW-EB4</strain>
    </source>
</reference>
<feature type="chain" id="PRO_5002753679" description="WD40 domain protein beta Propeller" evidence="2">
    <location>
        <begin position="29"/>
        <end position="317"/>
    </location>
</feature>
<keyword evidence="4" id="KW-1185">Reference proteome</keyword>
<accession>B0TSR8</accession>
<dbReference type="Pfam" id="PF07676">
    <property type="entry name" value="PD40"/>
    <property type="match status" value="1"/>
</dbReference>
<dbReference type="HOGENOM" id="CLU_039282_0_0_6"/>
<feature type="signal peptide" evidence="2">
    <location>
        <begin position="1"/>
        <end position="28"/>
    </location>
</feature>
<sequence length="317" mass="35808">MPNHNNNTTLAGYGVLTALLLVPCSALAAGFDIWIYKLNYQDNQQQWTVTDGRPVTERDGYDNQPNFSPDSSQLLFTSDRQAAPNSNSQTPAAHNDIYQFQIADSHIEQLTFTPEQSEYSPQAFKTDKATKQITYVVEQGVPHQSVWQQTGNAPRKRAIKSLIPTGYYATNENLGTLLWARYAYSLYFEPNGETADERHFVVANVGRSIHAIPNDEAFSYLHKQLDGDRLIKRYSPKDNSHTALIALPNSASEDYAWSQNNWLFNIDNGQLVAWNRASKNSWQLISSIPLPNANYLSASRITISPDNQHLAIVWQRK</sequence>
<protein>
    <recommendedName>
        <fullName evidence="5">WD40 domain protein beta Propeller</fullName>
    </recommendedName>
</protein>
<dbReference type="InterPro" id="IPR011659">
    <property type="entry name" value="WD40"/>
</dbReference>
<evidence type="ECO:0000256" key="2">
    <source>
        <dbReference type="SAM" id="SignalP"/>
    </source>
</evidence>
<dbReference type="eggNOG" id="COG0823">
    <property type="taxonomic scope" value="Bacteria"/>
</dbReference>
<dbReference type="Gene3D" id="2.120.10.30">
    <property type="entry name" value="TolB, C-terminal domain"/>
    <property type="match status" value="1"/>
</dbReference>
<keyword evidence="2" id="KW-0732">Signal</keyword>
<feature type="compositionally biased region" description="Polar residues" evidence="1">
    <location>
        <begin position="63"/>
        <end position="73"/>
    </location>
</feature>
<dbReference type="SUPFAM" id="SSF69322">
    <property type="entry name" value="Tricorn protease domain 2"/>
    <property type="match status" value="1"/>
</dbReference>
<dbReference type="Proteomes" id="UP000001317">
    <property type="component" value="Chromosome"/>
</dbReference>
<gene>
    <name evidence="3" type="ordered locus">Shal_0668</name>
</gene>
<proteinExistence type="predicted"/>
<dbReference type="KEGG" id="shl:Shal_0668"/>
<dbReference type="InterPro" id="IPR011042">
    <property type="entry name" value="6-blade_b-propeller_TolB-like"/>
</dbReference>
<dbReference type="OrthoDB" id="9797498at2"/>
<organism evidence="3 4">
    <name type="scientific">Shewanella halifaxensis (strain HAW-EB4)</name>
    <dbReference type="NCBI Taxonomy" id="458817"/>
    <lineage>
        <taxon>Bacteria</taxon>
        <taxon>Pseudomonadati</taxon>
        <taxon>Pseudomonadota</taxon>
        <taxon>Gammaproteobacteria</taxon>
        <taxon>Alteromonadales</taxon>
        <taxon>Shewanellaceae</taxon>
        <taxon>Shewanella</taxon>
    </lineage>
</organism>
<dbReference type="EMBL" id="CP000931">
    <property type="protein sequence ID" value="ABZ75243.1"/>
    <property type="molecule type" value="Genomic_DNA"/>
</dbReference>